<feature type="transmembrane region" description="Helical" evidence="6">
    <location>
        <begin position="481"/>
        <end position="500"/>
    </location>
</feature>
<feature type="transmembrane region" description="Helical" evidence="6">
    <location>
        <begin position="387"/>
        <end position="405"/>
    </location>
</feature>
<dbReference type="InterPro" id="IPR002293">
    <property type="entry name" value="AA/rel_permease1"/>
</dbReference>
<feature type="transmembrane region" description="Helical" evidence="6">
    <location>
        <begin position="202"/>
        <end position="221"/>
    </location>
</feature>
<dbReference type="Proteomes" id="UP000242287">
    <property type="component" value="Unassembled WGS sequence"/>
</dbReference>
<feature type="transmembrane region" description="Helical" evidence="6">
    <location>
        <begin position="126"/>
        <end position="146"/>
    </location>
</feature>
<dbReference type="PROSITE" id="PS00218">
    <property type="entry name" value="AMINO_ACID_PERMEASE_1"/>
    <property type="match status" value="1"/>
</dbReference>
<keyword evidence="5 6" id="KW-0472">Membrane</keyword>
<dbReference type="Pfam" id="PF13520">
    <property type="entry name" value="AA_permease_2"/>
    <property type="match status" value="1"/>
</dbReference>
<evidence type="ECO:0000256" key="1">
    <source>
        <dbReference type="ARBA" id="ARBA00004141"/>
    </source>
</evidence>
<comment type="subcellular location">
    <subcellularLocation>
        <location evidence="1">Membrane</location>
        <topology evidence="1">Multi-pass membrane protein</topology>
    </subcellularLocation>
</comment>
<evidence type="ECO:0008006" key="9">
    <source>
        <dbReference type="Google" id="ProtNLM"/>
    </source>
</evidence>
<feature type="transmembrane region" description="Helical" evidence="6">
    <location>
        <begin position="277"/>
        <end position="297"/>
    </location>
</feature>
<keyword evidence="3 6" id="KW-0812">Transmembrane</keyword>
<keyword evidence="8" id="KW-1185">Reference proteome</keyword>
<name>A0A2A9NC42_9AGAR</name>
<dbReference type="GO" id="GO:0006865">
    <property type="term" value="P:amino acid transport"/>
    <property type="evidence" value="ECO:0007669"/>
    <property type="project" value="InterPro"/>
</dbReference>
<feature type="transmembrane region" description="Helical" evidence="6">
    <location>
        <begin position="245"/>
        <end position="265"/>
    </location>
</feature>
<dbReference type="InterPro" id="IPR004840">
    <property type="entry name" value="Amino_acid_permease_CS"/>
</dbReference>
<dbReference type="GO" id="GO:0022857">
    <property type="term" value="F:transmembrane transporter activity"/>
    <property type="evidence" value="ECO:0007669"/>
    <property type="project" value="InterPro"/>
</dbReference>
<evidence type="ECO:0000256" key="2">
    <source>
        <dbReference type="ARBA" id="ARBA00022448"/>
    </source>
</evidence>
<sequence>MASDSTVITLKSTRDPNETSNSTLIDEDVALLASLGYKQEFKRVFSKLEVFGIGFSIIGVLPSMASVLVYSIPNGGASAMVWGWATCGIFLMFIALAMAELGSIAPTSGGLYYWTFMFSSPRWRCYLSWIVAYSNTIANISALASVDWGCSRQIMAAVSIASGRKFETTTAQTFGLYCALLLSHGFICGLNPAIIARLQTPYVVVNILLCLAIAISLPAVTPSEFMNNAEYAFGDFTNLTGWSDGYAFILSFLSPLWTIGAFDATVHISEEARNANVAIPFAIVLAAFSSAVLGWAVNVALAFCMGNDLESIINNPIGHPMATILFNSLGQKGTLVIWLFIVIVQYTMGSSLTTCSRQIFAFARDGGMPLSQWLYNVDHRTHSPITCVWFAVFLSFLLGLLAFAGDAAIGAVFSLVVVGQYVAYSIPIVSRFLIGKEIKRGPFSLGCFSLPVAIVAVTWMAFITVVFFFPLNPNPKATDMNYAVVVFGGTLLMVTAYFYMPKYGGRYWFKGPINTLNYAPEIPDGNNNSQAEKEHLQVQ</sequence>
<dbReference type="PANTHER" id="PTHR45649:SF6">
    <property type="entry name" value="GABA-SPECIFIC PERMEASE"/>
    <property type="match status" value="1"/>
</dbReference>
<accession>A0A2A9NC42</accession>
<feature type="transmembrane region" description="Helical" evidence="6">
    <location>
        <begin position="445"/>
        <end position="469"/>
    </location>
</feature>
<feature type="transmembrane region" description="Helical" evidence="6">
    <location>
        <begin position="335"/>
        <end position="355"/>
    </location>
</feature>
<evidence type="ECO:0000256" key="6">
    <source>
        <dbReference type="SAM" id="Phobius"/>
    </source>
</evidence>
<dbReference type="GO" id="GO:0016020">
    <property type="term" value="C:membrane"/>
    <property type="evidence" value="ECO:0007669"/>
    <property type="project" value="UniProtKB-SubCell"/>
</dbReference>
<evidence type="ECO:0000256" key="5">
    <source>
        <dbReference type="ARBA" id="ARBA00023136"/>
    </source>
</evidence>
<evidence type="ECO:0000256" key="4">
    <source>
        <dbReference type="ARBA" id="ARBA00022989"/>
    </source>
</evidence>
<dbReference type="STRING" id="703135.A0A2A9NC42"/>
<feature type="transmembrane region" description="Helical" evidence="6">
    <location>
        <begin position="411"/>
        <end position="433"/>
    </location>
</feature>
<dbReference type="PIRSF" id="PIRSF006060">
    <property type="entry name" value="AA_transporter"/>
    <property type="match status" value="1"/>
</dbReference>
<dbReference type="EMBL" id="KZ302073">
    <property type="protein sequence ID" value="PFH48189.1"/>
    <property type="molecule type" value="Genomic_DNA"/>
</dbReference>
<evidence type="ECO:0000313" key="7">
    <source>
        <dbReference type="EMBL" id="PFH48189.1"/>
    </source>
</evidence>
<evidence type="ECO:0000313" key="8">
    <source>
        <dbReference type="Proteomes" id="UP000242287"/>
    </source>
</evidence>
<dbReference type="PANTHER" id="PTHR45649">
    <property type="entry name" value="AMINO-ACID PERMEASE BAT1"/>
    <property type="match status" value="1"/>
</dbReference>
<keyword evidence="4 6" id="KW-1133">Transmembrane helix</keyword>
<protein>
    <recommendedName>
        <fullName evidence="9">Amino acid permease/ SLC12A domain-containing protein</fullName>
    </recommendedName>
</protein>
<reference evidence="7 8" key="1">
    <citation type="submission" date="2014-02" db="EMBL/GenBank/DDBJ databases">
        <title>Transposable element dynamics among asymbiotic and ectomycorrhizal Amanita fungi.</title>
        <authorList>
            <consortium name="DOE Joint Genome Institute"/>
            <person name="Hess J."/>
            <person name="Skrede I."/>
            <person name="Wolfe B."/>
            <person name="LaButti K."/>
            <person name="Ohm R.A."/>
            <person name="Grigoriev I.V."/>
            <person name="Pringle A."/>
        </authorList>
    </citation>
    <scope>NUCLEOTIDE SEQUENCE [LARGE SCALE GENOMIC DNA]</scope>
    <source>
        <strain evidence="7 8">SKay4041</strain>
    </source>
</reference>
<dbReference type="Gene3D" id="1.20.1740.10">
    <property type="entry name" value="Amino acid/polyamine transporter I"/>
    <property type="match status" value="1"/>
</dbReference>
<gene>
    <name evidence="7" type="ORF">AMATHDRAFT_150477</name>
</gene>
<proteinExistence type="predicted"/>
<feature type="transmembrane region" description="Helical" evidence="6">
    <location>
        <begin position="174"/>
        <end position="195"/>
    </location>
</feature>
<organism evidence="7 8">
    <name type="scientific">Amanita thiersii Skay4041</name>
    <dbReference type="NCBI Taxonomy" id="703135"/>
    <lineage>
        <taxon>Eukaryota</taxon>
        <taxon>Fungi</taxon>
        <taxon>Dikarya</taxon>
        <taxon>Basidiomycota</taxon>
        <taxon>Agaricomycotina</taxon>
        <taxon>Agaricomycetes</taxon>
        <taxon>Agaricomycetidae</taxon>
        <taxon>Agaricales</taxon>
        <taxon>Pluteineae</taxon>
        <taxon>Amanitaceae</taxon>
        <taxon>Amanita</taxon>
    </lineage>
</organism>
<dbReference type="AlphaFoldDB" id="A0A2A9NC42"/>
<feature type="transmembrane region" description="Helical" evidence="6">
    <location>
        <begin position="82"/>
        <end position="105"/>
    </location>
</feature>
<feature type="transmembrane region" description="Helical" evidence="6">
    <location>
        <begin position="48"/>
        <end position="70"/>
    </location>
</feature>
<dbReference type="OrthoDB" id="4476201at2759"/>
<evidence type="ECO:0000256" key="3">
    <source>
        <dbReference type="ARBA" id="ARBA00022692"/>
    </source>
</evidence>
<keyword evidence="2" id="KW-0813">Transport</keyword>